<reference evidence="2" key="1">
    <citation type="submission" date="2018-02" db="EMBL/GenBank/DDBJ databases">
        <title>Rhizophora mucronata_Transcriptome.</title>
        <authorList>
            <person name="Meera S.P."/>
            <person name="Sreeshan A."/>
            <person name="Augustine A."/>
        </authorList>
    </citation>
    <scope>NUCLEOTIDE SEQUENCE</scope>
    <source>
        <tissue evidence="2">Leaf</tissue>
    </source>
</reference>
<evidence type="ECO:0000313" key="2">
    <source>
        <dbReference type="EMBL" id="MBX51945.1"/>
    </source>
</evidence>
<accession>A0A2P2PB28</accession>
<keyword evidence="1" id="KW-0472">Membrane</keyword>
<sequence>MKNSGYGCSLLTGHVLAVFLLAVAPPWFLFYWWRYRENKKGK</sequence>
<dbReference type="AlphaFoldDB" id="A0A2P2PB28"/>
<keyword evidence="1" id="KW-1133">Transmembrane helix</keyword>
<keyword evidence="1" id="KW-0812">Transmembrane</keyword>
<dbReference type="EMBL" id="GGEC01071461">
    <property type="protein sequence ID" value="MBX51945.1"/>
    <property type="molecule type" value="Transcribed_RNA"/>
</dbReference>
<proteinExistence type="predicted"/>
<organism evidence="2">
    <name type="scientific">Rhizophora mucronata</name>
    <name type="common">Asiatic mangrove</name>
    <dbReference type="NCBI Taxonomy" id="61149"/>
    <lineage>
        <taxon>Eukaryota</taxon>
        <taxon>Viridiplantae</taxon>
        <taxon>Streptophyta</taxon>
        <taxon>Embryophyta</taxon>
        <taxon>Tracheophyta</taxon>
        <taxon>Spermatophyta</taxon>
        <taxon>Magnoliopsida</taxon>
        <taxon>eudicotyledons</taxon>
        <taxon>Gunneridae</taxon>
        <taxon>Pentapetalae</taxon>
        <taxon>rosids</taxon>
        <taxon>fabids</taxon>
        <taxon>Malpighiales</taxon>
        <taxon>Rhizophoraceae</taxon>
        <taxon>Rhizophora</taxon>
    </lineage>
</organism>
<evidence type="ECO:0000256" key="1">
    <source>
        <dbReference type="SAM" id="Phobius"/>
    </source>
</evidence>
<name>A0A2P2PB28_RHIMU</name>
<protein>
    <submittedName>
        <fullName evidence="2">Uncharacterized protein</fullName>
    </submittedName>
</protein>
<feature type="transmembrane region" description="Helical" evidence="1">
    <location>
        <begin position="12"/>
        <end position="33"/>
    </location>
</feature>